<evidence type="ECO:0000256" key="4">
    <source>
        <dbReference type="SAM" id="Phobius"/>
    </source>
</evidence>
<name>A0A3E0WCR2_9MICO</name>
<reference evidence="6 7" key="1">
    <citation type="submission" date="2017-04" db="EMBL/GenBank/DDBJ databases">
        <title>Comparative genome analysis of Subtercola boreus.</title>
        <authorList>
            <person name="Cho Y.-J."/>
            <person name="Cho A."/>
            <person name="Kim O.-S."/>
            <person name="Lee J.-I."/>
        </authorList>
    </citation>
    <scope>NUCLEOTIDE SEQUENCE [LARGE SCALE GENOMIC DNA]</scope>
    <source>
        <strain evidence="6 7">P28004</strain>
    </source>
</reference>
<keyword evidence="3" id="KW-0902">Two-component regulatory system</keyword>
<dbReference type="InterPro" id="IPR050482">
    <property type="entry name" value="Sensor_HK_TwoCompSys"/>
</dbReference>
<dbReference type="AlphaFoldDB" id="A0A3E0WCR2"/>
<keyword evidence="4" id="KW-1133">Transmembrane helix</keyword>
<dbReference type="Pfam" id="PF02518">
    <property type="entry name" value="HATPase_c"/>
    <property type="match status" value="1"/>
</dbReference>
<comment type="caution">
    <text evidence="6">The sequence shown here is derived from an EMBL/GenBank/DDBJ whole genome shotgun (WGS) entry which is preliminary data.</text>
</comment>
<keyword evidence="4" id="KW-0472">Membrane</keyword>
<dbReference type="PANTHER" id="PTHR24421">
    <property type="entry name" value="NITRATE/NITRITE SENSOR PROTEIN NARX-RELATED"/>
    <property type="match status" value="1"/>
</dbReference>
<gene>
    <name evidence="6" type="ORF">B7R25_03090</name>
</gene>
<keyword evidence="4" id="KW-0812">Transmembrane</keyword>
<feature type="domain" description="Histidine kinase/HSP90-like ATPase" evidence="5">
    <location>
        <begin position="318"/>
        <end position="407"/>
    </location>
</feature>
<dbReference type="Gene3D" id="3.30.565.10">
    <property type="entry name" value="Histidine kinase-like ATPase, C-terminal domain"/>
    <property type="match status" value="1"/>
</dbReference>
<sequence>MSAVSRGPAIESTLMRLRGAISRARVERILTQASALFCLVFAVQTIPSVAASSVYLHPTYAAVIVIVLYGLMFVILVTSVVFRRRLAITHIAMSIFTVVYLLALAFWPVGLLRGAGSVADQPWLWYLITIAMTFAAMTFSLGWAVWYIVFSSAVYVFIRTQPAGGAAHVSLALIDGFYVVLLGAFSLAFITALRAAADRVDAAQSTAMEQYAGAARNHAAELERLKVDSLVHDTVLSTLIFAARAETPGERELAVALSAAALETLQEAPDAFDPAVEVSLSELSNRLADAAQLLSPRIVFPPVQAGSGRVPGRVAEAVFTAAQQALINSLQHAGDLGDDVVRTLLVRGEPGGGFTVQVSDTGRGFDVADVPRARLGLRVSIRERVESVGGRVRVQSVPGGGTSVILEWGGQG</sequence>
<dbReference type="PANTHER" id="PTHR24421:SF61">
    <property type="entry name" value="OXYGEN SENSOR HISTIDINE KINASE NREB"/>
    <property type="match status" value="1"/>
</dbReference>
<dbReference type="InterPro" id="IPR036890">
    <property type="entry name" value="HATPase_C_sf"/>
</dbReference>
<accession>A0A3E0WCR2</accession>
<keyword evidence="1" id="KW-0808">Transferase</keyword>
<dbReference type="EMBL" id="NBXE01000008">
    <property type="protein sequence ID" value="RFA28720.1"/>
    <property type="molecule type" value="Genomic_DNA"/>
</dbReference>
<dbReference type="InterPro" id="IPR003594">
    <property type="entry name" value="HATPase_dom"/>
</dbReference>
<keyword evidence="2" id="KW-0418">Kinase</keyword>
<evidence type="ECO:0000256" key="2">
    <source>
        <dbReference type="ARBA" id="ARBA00022777"/>
    </source>
</evidence>
<dbReference type="Proteomes" id="UP000257080">
    <property type="component" value="Unassembled WGS sequence"/>
</dbReference>
<dbReference type="OrthoDB" id="144293at2"/>
<dbReference type="RefSeq" id="WP_116417518.1">
    <property type="nucleotide sequence ID" value="NZ_NBXC01000008.1"/>
</dbReference>
<dbReference type="SUPFAM" id="SSF55874">
    <property type="entry name" value="ATPase domain of HSP90 chaperone/DNA topoisomerase II/histidine kinase"/>
    <property type="match status" value="1"/>
</dbReference>
<feature type="transmembrane region" description="Helical" evidence="4">
    <location>
        <begin position="91"/>
        <end position="112"/>
    </location>
</feature>
<organism evidence="6 7">
    <name type="scientific">Subtercola boreus</name>
    <dbReference type="NCBI Taxonomy" id="120213"/>
    <lineage>
        <taxon>Bacteria</taxon>
        <taxon>Bacillati</taxon>
        <taxon>Actinomycetota</taxon>
        <taxon>Actinomycetes</taxon>
        <taxon>Micrococcales</taxon>
        <taxon>Microbacteriaceae</taxon>
        <taxon>Subtercola</taxon>
    </lineage>
</organism>
<evidence type="ECO:0000256" key="1">
    <source>
        <dbReference type="ARBA" id="ARBA00022679"/>
    </source>
</evidence>
<evidence type="ECO:0000256" key="3">
    <source>
        <dbReference type="ARBA" id="ARBA00023012"/>
    </source>
</evidence>
<feature type="transmembrane region" description="Helical" evidence="4">
    <location>
        <begin position="169"/>
        <end position="190"/>
    </location>
</feature>
<evidence type="ECO:0000313" key="6">
    <source>
        <dbReference type="EMBL" id="RFA28720.1"/>
    </source>
</evidence>
<feature type="transmembrane region" description="Helical" evidence="4">
    <location>
        <begin position="124"/>
        <end position="157"/>
    </location>
</feature>
<evidence type="ECO:0000259" key="5">
    <source>
        <dbReference type="Pfam" id="PF02518"/>
    </source>
</evidence>
<dbReference type="GO" id="GO:0000160">
    <property type="term" value="P:phosphorelay signal transduction system"/>
    <property type="evidence" value="ECO:0007669"/>
    <property type="project" value="UniProtKB-KW"/>
</dbReference>
<evidence type="ECO:0000313" key="7">
    <source>
        <dbReference type="Proteomes" id="UP000257080"/>
    </source>
</evidence>
<proteinExistence type="predicted"/>
<protein>
    <recommendedName>
        <fullName evidence="5">Histidine kinase/HSP90-like ATPase domain-containing protein</fullName>
    </recommendedName>
</protein>
<dbReference type="GO" id="GO:0016301">
    <property type="term" value="F:kinase activity"/>
    <property type="evidence" value="ECO:0007669"/>
    <property type="project" value="UniProtKB-KW"/>
</dbReference>
<feature type="transmembrane region" description="Helical" evidence="4">
    <location>
        <begin position="61"/>
        <end position="82"/>
    </location>
</feature>
<dbReference type="CDD" id="cd16917">
    <property type="entry name" value="HATPase_UhpB-NarQ-NarX-like"/>
    <property type="match status" value="1"/>
</dbReference>